<organism evidence="1 2">
    <name type="scientific">Purpureocillium lilacinum</name>
    <name type="common">Paecilomyces lilacinus</name>
    <dbReference type="NCBI Taxonomy" id="33203"/>
    <lineage>
        <taxon>Eukaryota</taxon>
        <taxon>Fungi</taxon>
        <taxon>Dikarya</taxon>
        <taxon>Ascomycota</taxon>
        <taxon>Pezizomycotina</taxon>
        <taxon>Sordariomycetes</taxon>
        <taxon>Hypocreomycetidae</taxon>
        <taxon>Hypocreales</taxon>
        <taxon>Ophiocordycipitaceae</taxon>
        <taxon>Purpureocillium</taxon>
    </lineage>
</organism>
<sequence length="144" mass="15729">MKLAMAHDWKNPAFNVCLGPHGVHGMFSQHTANEGRGRWEQQTHEAPTPPKVVGRMFQALVRRAELLRVHGHPIPHGNGTCSGSAVGHFRIVSVGPAFPHPFISERLASKLGGRVLTAALRGGWRVRLGQAMAYGLCLLPTMSW</sequence>
<accession>A0ACC4D7D0</accession>
<dbReference type="Proteomes" id="UP001638806">
    <property type="component" value="Unassembled WGS sequence"/>
</dbReference>
<proteinExistence type="predicted"/>
<dbReference type="EMBL" id="JBGNUJ010000013">
    <property type="protein sequence ID" value="KAL3952002.1"/>
    <property type="molecule type" value="Genomic_DNA"/>
</dbReference>
<evidence type="ECO:0000313" key="2">
    <source>
        <dbReference type="Proteomes" id="UP001638806"/>
    </source>
</evidence>
<keyword evidence="2" id="KW-1185">Reference proteome</keyword>
<protein>
    <submittedName>
        <fullName evidence="1">Uncharacterized protein</fullName>
    </submittedName>
</protein>
<reference evidence="1" key="1">
    <citation type="submission" date="2024-12" db="EMBL/GenBank/DDBJ databases">
        <title>Comparative genomics and development of molecular markers within Purpureocillium lilacinum and among Purpureocillium species.</title>
        <authorList>
            <person name="Yeh Z.-Y."/>
            <person name="Ni N.-T."/>
            <person name="Lo P.-H."/>
            <person name="Mushyakhwo K."/>
            <person name="Lin C.-F."/>
            <person name="Nai Y.-S."/>
        </authorList>
    </citation>
    <scope>NUCLEOTIDE SEQUENCE</scope>
    <source>
        <strain evidence="1">NCHU-NPUST-175</strain>
    </source>
</reference>
<comment type="caution">
    <text evidence="1">The sequence shown here is derived from an EMBL/GenBank/DDBJ whole genome shotgun (WGS) entry which is preliminary data.</text>
</comment>
<evidence type="ECO:0000313" key="1">
    <source>
        <dbReference type="EMBL" id="KAL3952002.1"/>
    </source>
</evidence>
<name>A0ACC4D7D0_PURLI</name>
<gene>
    <name evidence="1" type="ORF">ACCO45_013719</name>
</gene>